<feature type="transmembrane region" description="Helical" evidence="13">
    <location>
        <begin position="418"/>
        <end position="440"/>
    </location>
</feature>
<feature type="transmembrane region" description="Helical" evidence="13">
    <location>
        <begin position="241"/>
        <end position="266"/>
    </location>
</feature>
<dbReference type="GO" id="GO:0006811">
    <property type="term" value="P:monoatomic ion transport"/>
    <property type="evidence" value="ECO:0007669"/>
    <property type="project" value="UniProtKB-KW"/>
</dbReference>
<dbReference type="InterPro" id="IPR002528">
    <property type="entry name" value="MATE_fam"/>
</dbReference>
<evidence type="ECO:0000256" key="7">
    <source>
        <dbReference type="ARBA" id="ARBA00022475"/>
    </source>
</evidence>
<feature type="transmembrane region" description="Helical" evidence="13">
    <location>
        <begin position="286"/>
        <end position="308"/>
    </location>
</feature>
<comment type="function">
    <text evidence="1">Multidrug efflux pump.</text>
</comment>
<evidence type="ECO:0000256" key="9">
    <source>
        <dbReference type="ARBA" id="ARBA00022989"/>
    </source>
</evidence>
<evidence type="ECO:0000256" key="13">
    <source>
        <dbReference type="SAM" id="Phobius"/>
    </source>
</evidence>
<accession>A0A9Q4FZF5</accession>
<dbReference type="InterPro" id="IPR050222">
    <property type="entry name" value="MATE_MdtK"/>
</dbReference>
<dbReference type="AlphaFoldDB" id="A0A9Q4FZF5"/>
<evidence type="ECO:0000256" key="12">
    <source>
        <dbReference type="ARBA" id="ARBA00031636"/>
    </source>
</evidence>
<keyword evidence="15" id="KW-1185">Reference proteome</keyword>
<reference evidence="14" key="1">
    <citation type="submission" date="2020-06" db="EMBL/GenBank/DDBJ databases">
        <title>Insight into the genomes of haloalkaliphilic bacilli from Kenyan soda lakes.</title>
        <authorList>
            <person name="Mwirichia R."/>
            <person name="Villamizar G.C."/>
            <person name="Poehlein A."/>
            <person name="Mugweru J."/>
            <person name="Kipnyargis A."/>
            <person name="Kiplimo D."/>
            <person name="Orwa P."/>
            <person name="Daniel R."/>
        </authorList>
    </citation>
    <scope>NUCLEOTIDE SEQUENCE</scope>
    <source>
        <strain evidence="14">B1096_S55</strain>
    </source>
</reference>
<sequence>MYKTHTLNEKIKLLLLVMGPILVTQVGLYAMNFIDTTMSGRAGAEDLAGVAIGSSLWVPILTGVSGILLALPPIISQLMGAEKKEGVSFYVIQSIYLSLAISLLVFLVGLIAVEPVLNFMALEEEVAYIAKHYLIGLAVGMVPLFMYNAIRGFIDSLGQTRVTMIITLLALPVNFLFNYLLIFGKAGFPELGGIGAGYASAATYWFILIVTIYFVHTVRPFKAYKIFSTFYRLDFTVWKELLLLGTPIGLTIFFETSIFSAVTLLMSQFSTVIIAAHQAAINFASLLYMLPMSMAFTLTIAVGYEIGGKRLVDAKSYTKIGMGLSVAMGLVACVIIYVLREPVSLLYTVDSEVAFYIQQFLIYSIFFQLSDAINTPIQGILRGYKDVNVPFILALVAFWGVGLPTGVVLANYTALGPYGYWVGLILGLAVCAACLAFRLLKIQRSFAVQLSNG</sequence>
<dbReference type="Pfam" id="PF01554">
    <property type="entry name" value="MatE"/>
    <property type="match status" value="2"/>
</dbReference>
<evidence type="ECO:0000256" key="1">
    <source>
        <dbReference type="ARBA" id="ARBA00003408"/>
    </source>
</evidence>
<comment type="similarity">
    <text evidence="3">Belongs to the multi antimicrobial extrusion (MATE) (TC 2.A.66.1) family.</text>
</comment>
<dbReference type="PIRSF" id="PIRSF006603">
    <property type="entry name" value="DinF"/>
    <property type="match status" value="1"/>
</dbReference>
<feature type="transmembrane region" description="Helical" evidence="13">
    <location>
        <begin position="389"/>
        <end position="412"/>
    </location>
</feature>
<evidence type="ECO:0000313" key="15">
    <source>
        <dbReference type="Proteomes" id="UP001057753"/>
    </source>
</evidence>
<dbReference type="Proteomes" id="UP001057753">
    <property type="component" value="Unassembled WGS sequence"/>
</dbReference>
<keyword evidence="7" id="KW-1003">Cell membrane</keyword>
<organism evidence="14 15">
    <name type="scientific">Salipaludibacillus agaradhaerens</name>
    <name type="common">Bacillus agaradhaerens</name>
    <dbReference type="NCBI Taxonomy" id="76935"/>
    <lineage>
        <taxon>Bacteria</taxon>
        <taxon>Bacillati</taxon>
        <taxon>Bacillota</taxon>
        <taxon>Bacilli</taxon>
        <taxon>Bacillales</taxon>
        <taxon>Bacillaceae</taxon>
    </lineage>
</organism>
<dbReference type="RefSeq" id="WP_078577607.1">
    <property type="nucleotide sequence ID" value="NZ_JABXYM010000001.1"/>
</dbReference>
<dbReference type="CDD" id="cd13131">
    <property type="entry name" value="MATE_NorM_like"/>
    <property type="match status" value="1"/>
</dbReference>
<feature type="transmembrane region" description="Helical" evidence="13">
    <location>
        <begin position="320"/>
        <end position="340"/>
    </location>
</feature>
<evidence type="ECO:0000256" key="8">
    <source>
        <dbReference type="ARBA" id="ARBA00022692"/>
    </source>
</evidence>
<comment type="caution">
    <text evidence="14">The sequence shown here is derived from an EMBL/GenBank/DDBJ whole genome shotgun (WGS) entry which is preliminary data.</text>
</comment>
<dbReference type="NCBIfam" id="TIGR00797">
    <property type="entry name" value="matE"/>
    <property type="match status" value="1"/>
</dbReference>
<evidence type="ECO:0000256" key="10">
    <source>
        <dbReference type="ARBA" id="ARBA00023065"/>
    </source>
</evidence>
<dbReference type="InterPro" id="IPR048279">
    <property type="entry name" value="MdtK-like"/>
</dbReference>
<name>A0A9Q4FZF5_SALAG</name>
<keyword evidence="8 13" id="KW-0812">Transmembrane</keyword>
<protein>
    <recommendedName>
        <fullName evidence="4">Probable multidrug resistance protein NorM</fullName>
    </recommendedName>
    <alternativeName>
        <fullName evidence="12">Multidrug-efflux transporter</fullName>
    </alternativeName>
</protein>
<dbReference type="GO" id="GO:0015297">
    <property type="term" value="F:antiporter activity"/>
    <property type="evidence" value="ECO:0007669"/>
    <property type="project" value="UniProtKB-KW"/>
</dbReference>
<evidence type="ECO:0000256" key="11">
    <source>
        <dbReference type="ARBA" id="ARBA00023136"/>
    </source>
</evidence>
<dbReference type="OrthoDB" id="9780160at2"/>
<feature type="transmembrane region" description="Helical" evidence="13">
    <location>
        <begin position="202"/>
        <end position="221"/>
    </location>
</feature>
<feature type="transmembrane region" description="Helical" evidence="13">
    <location>
        <begin position="12"/>
        <end position="34"/>
    </location>
</feature>
<dbReference type="GO" id="GO:0005886">
    <property type="term" value="C:plasma membrane"/>
    <property type="evidence" value="ECO:0007669"/>
    <property type="project" value="UniProtKB-SubCell"/>
</dbReference>
<evidence type="ECO:0000256" key="4">
    <source>
        <dbReference type="ARBA" id="ARBA00020268"/>
    </source>
</evidence>
<feature type="transmembrane region" description="Helical" evidence="13">
    <location>
        <begin position="87"/>
        <end position="113"/>
    </location>
</feature>
<evidence type="ECO:0000313" key="14">
    <source>
        <dbReference type="EMBL" id="MCR6097366.1"/>
    </source>
</evidence>
<gene>
    <name evidence="14" type="ORF">HXA33_12500</name>
</gene>
<evidence type="ECO:0000256" key="2">
    <source>
        <dbReference type="ARBA" id="ARBA00004651"/>
    </source>
</evidence>
<proteinExistence type="inferred from homology"/>
<feature type="transmembrane region" description="Helical" evidence="13">
    <location>
        <begin position="360"/>
        <end position="377"/>
    </location>
</feature>
<dbReference type="EMBL" id="JABXYM010000001">
    <property type="protein sequence ID" value="MCR6097366.1"/>
    <property type="molecule type" value="Genomic_DNA"/>
</dbReference>
<evidence type="ECO:0000256" key="3">
    <source>
        <dbReference type="ARBA" id="ARBA00010199"/>
    </source>
</evidence>
<dbReference type="PANTHER" id="PTHR43298">
    <property type="entry name" value="MULTIDRUG RESISTANCE PROTEIN NORM-RELATED"/>
    <property type="match status" value="1"/>
</dbReference>
<keyword evidence="11 13" id="KW-0472">Membrane</keyword>
<keyword evidence="6" id="KW-0050">Antiport</keyword>
<dbReference type="GO" id="GO:0042910">
    <property type="term" value="F:xenobiotic transmembrane transporter activity"/>
    <property type="evidence" value="ECO:0007669"/>
    <property type="project" value="InterPro"/>
</dbReference>
<keyword evidence="10" id="KW-0406">Ion transport</keyword>
<feature type="transmembrane region" description="Helical" evidence="13">
    <location>
        <begin position="54"/>
        <end position="75"/>
    </location>
</feature>
<keyword evidence="5" id="KW-0813">Transport</keyword>
<evidence type="ECO:0000256" key="6">
    <source>
        <dbReference type="ARBA" id="ARBA00022449"/>
    </source>
</evidence>
<evidence type="ECO:0000256" key="5">
    <source>
        <dbReference type="ARBA" id="ARBA00022448"/>
    </source>
</evidence>
<feature type="transmembrane region" description="Helical" evidence="13">
    <location>
        <begin position="133"/>
        <end position="150"/>
    </location>
</feature>
<feature type="transmembrane region" description="Helical" evidence="13">
    <location>
        <begin position="162"/>
        <end position="182"/>
    </location>
</feature>
<comment type="subcellular location">
    <subcellularLocation>
        <location evidence="2">Cell membrane</location>
        <topology evidence="2">Multi-pass membrane protein</topology>
    </subcellularLocation>
</comment>
<keyword evidence="9 13" id="KW-1133">Transmembrane helix</keyword>
<dbReference type="PANTHER" id="PTHR43298:SF2">
    <property type="entry name" value="FMN_FAD EXPORTER YEEO-RELATED"/>
    <property type="match status" value="1"/>
</dbReference>